<evidence type="ECO:0000313" key="1">
    <source>
        <dbReference type="EMBL" id="KRX96594.1"/>
    </source>
</evidence>
<sequence>MPVLHAYGLHEIANMNLQISTITSSNMKQLDYSN</sequence>
<dbReference type="EMBL" id="JYDV01001139">
    <property type="protein sequence ID" value="KRZ00214.1"/>
    <property type="molecule type" value="Genomic_DNA"/>
</dbReference>
<gene>
    <name evidence="2" type="ORF">T4C_13392</name>
    <name evidence="1" type="ORF">T4E_12397</name>
</gene>
<dbReference type="Proteomes" id="UP000054815">
    <property type="component" value="Unassembled WGS sequence"/>
</dbReference>
<protein>
    <submittedName>
        <fullName evidence="2">Uncharacterized protein</fullName>
    </submittedName>
</protein>
<dbReference type="Proteomes" id="UP000054826">
    <property type="component" value="Unassembled WGS sequence"/>
</dbReference>
<accession>A0A0V1GPK8</accession>
<evidence type="ECO:0000313" key="4">
    <source>
        <dbReference type="Proteomes" id="UP000054826"/>
    </source>
</evidence>
<dbReference type="AlphaFoldDB" id="A0A0V1GPK8"/>
<comment type="caution">
    <text evidence="2">The sequence shown here is derived from an EMBL/GenBank/DDBJ whole genome shotgun (WGS) entry which is preliminary data.</text>
</comment>
<evidence type="ECO:0000313" key="2">
    <source>
        <dbReference type="EMBL" id="KRZ00214.1"/>
    </source>
</evidence>
<evidence type="ECO:0000313" key="3">
    <source>
        <dbReference type="Proteomes" id="UP000054815"/>
    </source>
</evidence>
<reference evidence="3 4" key="1">
    <citation type="submission" date="2015-01" db="EMBL/GenBank/DDBJ databases">
        <title>Evolution of Trichinella species and genotypes.</title>
        <authorList>
            <person name="Korhonen P.K."/>
            <person name="Edoardo P."/>
            <person name="Giuseppe L.R."/>
            <person name="Gasser R.B."/>
        </authorList>
    </citation>
    <scope>NUCLEOTIDE SEQUENCE [LARGE SCALE GENOMIC DNA]</scope>
    <source>
        <strain evidence="1">ISS141</strain>
        <strain evidence="2">ISS176</strain>
    </source>
</reference>
<proteinExistence type="predicted"/>
<name>A0A0V1GPK8_TRIPS</name>
<organism evidence="2 4">
    <name type="scientific">Trichinella pseudospiralis</name>
    <name type="common">Parasitic roundworm</name>
    <dbReference type="NCBI Taxonomy" id="6337"/>
    <lineage>
        <taxon>Eukaryota</taxon>
        <taxon>Metazoa</taxon>
        <taxon>Ecdysozoa</taxon>
        <taxon>Nematoda</taxon>
        <taxon>Enoplea</taxon>
        <taxon>Dorylaimia</taxon>
        <taxon>Trichinellida</taxon>
        <taxon>Trichinellidae</taxon>
        <taxon>Trichinella</taxon>
    </lineage>
</organism>
<dbReference type="EMBL" id="JYDU01000042">
    <property type="protein sequence ID" value="KRX96594.1"/>
    <property type="molecule type" value="Genomic_DNA"/>
</dbReference>